<dbReference type="EMBL" id="JBGBPQ010000015">
    <property type="protein sequence ID" value="KAL1510572.1"/>
    <property type="molecule type" value="Genomic_DNA"/>
</dbReference>
<evidence type="ECO:0000313" key="2">
    <source>
        <dbReference type="Proteomes" id="UP001515480"/>
    </source>
</evidence>
<name>A0AB34IZJ2_PRYPA</name>
<gene>
    <name evidence="1" type="ORF">AB1Y20_006873</name>
</gene>
<protein>
    <recommendedName>
        <fullName evidence="3">PDZ domain-containing protein</fullName>
    </recommendedName>
</protein>
<dbReference type="Proteomes" id="UP001515480">
    <property type="component" value="Unassembled WGS sequence"/>
</dbReference>
<dbReference type="AlphaFoldDB" id="A0AB34IZJ2"/>
<proteinExistence type="predicted"/>
<sequence>MATSLAVQAVLAFQAVHSCLPRLPLHPVHRCPPSRTTAAAMASRELGALQQLEIDLGPSGEPAGKVQLKLAPLLQDSEFLQLELRLPLGMVIDVREDGGGSVAGRWYQKTRVVVTDALPGYSSYGAVKQGDLLRAITAYRTVLINEGGYSAWKQLTSYTPVGEPMLKRLIFRCEGASYNDIKDAIQSHREGNNIATLVIERARSPRARDDGEEETV</sequence>
<accession>A0AB34IZJ2</accession>
<keyword evidence="2" id="KW-1185">Reference proteome</keyword>
<reference evidence="1 2" key="1">
    <citation type="journal article" date="2024" name="Science">
        <title>Giant polyketide synthase enzymes in the biosynthesis of giant marine polyether toxins.</title>
        <authorList>
            <person name="Fallon T.R."/>
            <person name="Shende V.V."/>
            <person name="Wierzbicki I.H."/>
            <person name="Pendleton A.L."/>
            <person name="Watervoot N.F."/>
            <person name="Auber R.P."/>
            <person name="Gonzalez D.J."/>
            <person name="Wisecaver J.H."/>
            <person name="Moore B.S."/>
        </authorList>
    </citation>
    <scope>NUCLEOTIDE SEQUENCE [LARGE SCALE GENOMIC DNA]</scope>
    <source>
        <strain evidence="1 2">12B1</strain>
    </source>
</reference>
<organism evidence="1 2">
    <name type="scientific">Prymnesium parvum</name>
    <name type="common">Toxic golden alga</name>
    <dbReference type="NCBI Taxonomy" id="97485"/>
    <lineage>
        <taxon>Eukaryota</taxon>
        <taxon>Haptista</taxon>
        <taxon>Haptophyta</taxon>
        <taxon>Prymnesiophyceae</taxon>
        <taxon>Prymnesiales</taxon>
        <taxon>Prymnesiaceae</taxon>
        <taxon>Prymnesium</taxon>
    </lineage>
</organism>
<evidence type="ECO:0000313" key="1">
    <source>
        <dbReference type="EMBL" id="KAL1510572.1"/>
    </source>
</evidence>
<evidence type="ECO:0008006" key="3">
    <source>
        <dbReference type="Google" id="ProtNLM"/>
    </source>
</evidence>
<comment type="caution">
    <text evidence="1">The sequence shown here is derived from an EMBL/GenBank/DDBJ whole genome shotgun (WGS) entry which is preliminary data.</text>
</comment>